<organism evidence="1 2">
    <name type="scientific">Xanthomonas codiaei</name>
    <dbReference type="NCBI Taxonomy" id="56463"/>
    <lineage>
        <taxon>Bacteria</taxon>
        <taxon>Pseudomonadati</taxon>
        <taxon>Pseudomonadota</taxon>
        <taxon>Gammaproteobacteria</taxon>
        <taxon>Lysobacterales</taxon>
        <taxon>Lysobacteraceae</taxon>
        <taxon>Xanthomonas</taxon>
    </lineage>
</organism>
<accession>A0A2S7CFF2</accession>
<dbReference type="AlphaFoldDB" id="A0A2S7CFF2"/>
<sequence length="84" mass="8850">MASVREWGVACAPLLLVKARSWPICRACLVASHRMAGDATGHALRSGCAPGCGTPSLQHCDRSDALPPGDVIITLHHLGPHHTH</sequence>
<reference evidence="1 2" key="1">
    <citation type="submission" date="2016-08" db="EMBL/GenBank/DDBJ databases">
        <authorList>
            <person name="Seilhamer J.J."/>
        </authorList>
    </citation>
    <scope>NUCLEOTIDE SEQUENCE [LARGE SCALE GENOMIC DNA]</scope>
    <source>
        <strain evidence="1 2">CFBP4690</strain>
    </source>
</reference>
<dbReference type="EMBL" id="MDEC01000030">
    <property type="protein sequence ID" value="PPU60293.1"/>
    <property type="molecule type" value="Genomic_DNA"/>
</dbReference>
<evidence type="ECO:0000313" key="1">
    <source>
        <dbReference type="EMBL" id="PPU60293.1"/>
    </source>
</evidence>
<protein>
    <submittedName>
        <fullName evidence="1">Uncharacterized protein</fullName>
    </submittedName>
</protein>
<gene>
    <name evidence="1" type="ORF">XcodCFBP4690_17895</name>
</gene>
<comment type="caution">
    <text evidence="1">The sequence shown here is derived from an EMBL/GenBank/DDBJ whole genome shotgun (WGS) entry which is preliminary data.</text>
</comment>
<name>A0A2S7CFF2_9XANT</name>
<dbReference type="Proteomes" id="UP000237872">
    <property type="component" value="Unassembled WGS sequence"/>
</dbReference>
<evidence type="ECO:0000313" key="2">
    <source>
        <dbReference type="Proteomes" id="UP000237872"/>
    </source>
</evidence>
<proteinExistence type="predicted"/>